<dbReference type="Proteomes" id="UP000176233">
    <property type="component" value="Unassembled WGS sequence"/>
</dbReference>
<reference evidence="1 2" key="1">
    <citation type="journal article" date="2016" name="Nat. Commun.">
        <title>Thousands of microbial genomes shed light on interconnected biogeochemical processes in an aquifer system.</title>
        <authorList>
            <person name="Anantharaman K."/>
            <person name="Brown C.T."/>
            <person name="Hug L.A."/>
            <person name="Sharon I."/>
            <person name="Castelle C.J."/>
            <person name="Probst A.J."/>
            <person name="Thomas B.C."/>
            <person name="Singh A."/>
            <person name="Wilkins M.J."/>
            <person name="Karaoz U."/>
            <person name="Brodie E.L."/>
            <person name="Williams K.H."/>
            <person name="Hubbard S.S."/>
            <person name="Banfield J.F."/>
        </authorList>
    </citation>
    <scope>NUCLEOTIDE SEQUENCE [LARGE SCALE GENOMIC DNA]</scope>
</reference>
<dbReference type="AlphaFoldDB" id="A0A1F5NPY3"/>
<comment type="caution">
    <text evidence="1">The sequence shown here is derived from an EMBL/GenBank/DDBJ whole genome shotgun (WGS) entry which is preliminary data.</text>
</comment>
<gene>
    <name evidence="1" type="ORF">A2660_02020</name>
</gene>
<sequence length="153" mass="17825">MKVLITKKIFGETDLSTTLAAQVENYLLGEDLDEIIEKVTAEVKEKILQVKNNIPKWADDAMTKDKDFCEFIIQTIRMDAVFQDQASDSKWLFENPRGKRISKILMKYGSNVSESSDPKKYDKLIQKWMTWSELIEQKKKSGEIPKVFKLRED</sequence>
<organism evidence="1 2">
    <name type="scientific">Candidatus Doudnabacteria bacterium RIFCSPHIGHO2_01_FULL_45_18</name>
    <dbReference type="NCBI Taxonomy" id="1817823"/>
    <lineage>
        <taxon>Bacteria</taxon>
        <taxon>Candidatus Doudnaibacteriota</taxon>
    </lineage>
</organism>
<name>A0A1F5NPY3_9BACT</name>
<evidence type="ECO:0000313" key="1">
    <source>
        <dbReference type="EMBL" id="OGE79747.1"/>
    </source>
</evidence>
<protein>
    <submittedName>
        <fullName evidence="1">Uncharacterized protein</fullName>
    </submittedName>
</protein>
<proteinExistence type="predicted"/>
<accession>A0A1F5NPY3</accession>
<dbReference type="EMBL" id="MFEJ01000029">
    <property type="protein sequence ID" value="OGE79747.1"/>
    <property type="molecule type" value="Genomic_DNA"/>
</dbReference>
<evidence type="ECO:0000313" key="2">
    <source>
        <dbReference type="Proteomes" id="UP000176233"/>
    </source>
</evidence>